<feature type="compositionally biased region" description="Polar residues" evidence="1">
    <location>
        <begin position="220"/>
        <end position="230"/>
    </location>
</feature>
<comment type="caution">
    <text evidence="3">The sequence shown here is derived from an EMBL/GenBank/DDBJ whole genome shotgun (WGS) entry which is preliminary data.</text>
</comment>
<feature type="region of interest" description="Disordered" evidence="1">
    <location>
        <begin position="22"/>
        <end position="82"/>
    </location>
</feature>
<evidence type="ECO:0000313" key="4">
    <source>
        <dbReference type="Proteomes" id="UP001140510"/>
    </source>
</evidence>
<keyword evidence="2" id="KW-0472">Membrane</keyword>
<sequence length="485" mass="53516">MNSPKPRRWNDKEEYVVVERDGVTESVQLEGPDATPTPTIDQILSGSYTKRQQATATDDGDESDDDDDFGTTTTATPSFGTPPALLITMTLSQTQATVGALADNDPTETVVVSLQPPPKPNHHDGGGGNGRISQTTEHLLIAAGSIGATIIIVMIVLAIYTMRRRGLSFSDVVRQGKNQVTRRGEGSGKYDWDNKKNLEERYSMRNDAVYPPPPAAMGSRSGSLSSQTRVQPLGRSESFRSGPSDMTQQTFLLQDPPSRMNSHKRNNSATPSSPFLGNQGPRNSESTHNTRSMDDDDEYMQEQQVASRQPAAPTFKQFMSNRPSISHRPGLGGINSRFSWTNSQAPQTPHDPSRDTLNQPLGRDSFMTNRSSVPRFRTINSWVNQQSNRVEEQKLREQYRMTQSSAYSEDTGDDVVPEMPPVPKNYLPTGGLAGKDIKHQRHQTNTSVGTAPIFKQHPGTEVRFSTRSTVPSEILDMGRKNSVLR</sequence>
<protein>
    <submittedName>
        <fullName evidence="3">Uncharacterized protein</fullName>
    </submittedName>
</protein>
<name>A0A9W9D8E8_9PLEO</name>
<accession>A0A9W9D8E8</accession>
<keyword evidence="2" id="KW-0812">Transmembrane</keyword>
<keyword evidence="4" id="KW-1185">Reference proteome</keyword>
<dbReference type="OrthoDB" id="5411141at2759"/>
<feature type="region of interest" description="Disordered" evidence="1">
    <location>
        <begin position="205"/>
        <end position="372"/>
    </location>
</feature>
<dbReference type="Proteomes" id="UP001140510">
    <property type="component" value="Unassembled WGS sequence"/>
</dbReference>
<feature type="compositionally biased region" description="Low complexity" evidence="1">
    <location>
        <begin position="70"/>
        <end position="82"/>
    </location>
</feature>
<organism evidence="3 4">
    <name type="scientific">Didymella pomorum</name>
    <dbReference type="NCBI Taxonomy" id="749634"/>
    <lineage>
        <taxon>Eukaryota</taxon>
        <taxon>Fungi</taxon>
        <taxon>Dikarya</taxon>
        <taxon>Ascomycota</taxon>
        <taxon>Pezizomycotina</taxon>
        <taxon>Dothideomycetes</taxon>
        <taxon>Pleosporomycetidae</taxon>
        <taxon>Pleosporales</taxon>
        <taxon>Pleosporineae</taxon>
        <taxon>Didymellaceae</taxon>
        <taxon>Didymella</taxon>
    </lineage>
</organism>
<feature type="compositionally biased region" description="Polar residues" evidence="1">
    <location>
        <begin position="336"/>
        <end position="347"/>
    </location>
</feature>
<evidence type="ECO:0000313" key="3">
    <source>
        <dbReference type="EMBL" id="KAJ4406848.1"/>
    </source>
</evidence>
<feature type="compositionally biased region" description="Polar residues" evidence="1">
    <location>
        <begin position="36"/>
        <end position="53"/>
    </location>
</feature>
<feature type="region of interest" description="Disordered" evidence="1">
    <location>
        <begin position="387"/>
        <end position="418"/>
    </location>
</feature>
<dbReference type="AlphaFoldDB" id="A0A9W9D8E8"/>
<feature type="compositionally biased region" description="Polar residues" evidence="1">
    <location>
        <begin position="239"/>
        <end position="252"/>
    </location>
</feature>
<evidence type="ECO:0000256" key="2">
    <source>
        <dbReference type="SAM" id="Phobius"/>
    </source>
</evidence>
<proteinExistence type="predicted"/>
<reference evidence="3" key="1">
    <citation type="submission" date="2022-10" db="EMBL/GenBank/DDBJ databases">
        <title>Tapping the CABI collections for fungal endophytes: first genome assemblies for Collariella, Neodidymelliopsis, Ascochyta clinopodiicola, Didymella pomorum, Didymosphaeria variabile, Neocosmospora piperis and Neocucurbitaria cava.</title>
        <authorList>
            <person name="Hill R."/>
        </authorList>
    </citation>
    <scope>NUCLEOTIDE SEQUENCE</scope>
    <source>
        <strain evidence="3">IMI 355091</strain>
    </source>
</reference>
<feature type="compositionally biased region" description="Basic and acidic residues" evidence="1">
    <location>
        <begin position="389"/>
        <end position="399"/>
    </location>
</feature>
<evidence type="ECO:0000256" key="1">
    <source>
        <dbReference type="SAM" id="MobiDB-lite"/>
    </source>
</evidence>
<feature type="transmembrane region" description="Helical" evidence="2">
    <location>
        <begin position="139"/>
        <end position="160"/>
    </location>
</feature>
<feature type="compositionally biased region" description="Acidic residues" evidence="1">
    <location>
        <begin position="58"/>
        <end position="69"/>
    </location>
</feature>
<gene>
    <name evidence="3" type="ORF">N0V91_004278</name>
</gene>
<feature type="compositionally biased region" description="Polar residues" evidence="1">
    <location>
        <begin position="267"/>
        <end position="290"/>
    </location>
</feature>
<keyword evidence="2" id="KW-1133">Transmembrane helix</keyword>
<dbReference type="EMBL" id="JAPEVA010000024">
    <property type="protein sequence ID" value="KAJ4406848.1"/>
    <property type="molecule type" value="Genomic_DNA"/>
</dbReference>